<reference evidence="2" key="1">
    <citation type="journal article" date="2008" name="FEMS Microbiol. Rev.">
        <title>Structure and genetics of Shigella O antigens.</title>
        <authorList>
            <person name="Liu B."/>
            <person name="Knirel Y.A."/>
            <person name="Feng L."/>
            <person name="Perepelov A.V."/>
            <person name="Senchenkova S.N."/>
            <person name="Wang Q."/>
            <person name="Reeves P.R."/>
            <person name="Wang L."/>
        </authorList>
    </citation>
    <scope>NUCLEOTIDE SEQUENCE</scope>
</reference>
<evidence type="ECO:0000313" key="2">
    <source>
        <dbReference type="EMBL" id="ACD37125.1"/>
    </source>
</evidence>
<organism evidence="2">
    <name type="scientific">Shigella boydii</name>
    <dbReference type="NCBI Taxonomy" id="621"/>
    <lineage>
        <taxon>Bacteria</taxon>
        <taxon>Pseudomonadati</taxon>
        <taxon>Pseudomonadota</taxon>
        <taxon>Gammaproteobacteria</taxon>
        <taxon>Enterobacterales</taxon>
        <taxon>Enterobacteriaceae</taxon>
        <taxon>Shigella</taxon>
    </lineage>
</organism>
<dbReference type="Pfam" id="PF14393">
    <property type="entry name" value="DUF4422"/>
    <property type="match status" value="1"/>
</dbReference>
<sequence>MALFIACHKQTELPNHECYIPIHAGKKISGKMLDQVLGDDTGNNISCKNKNYCELTVIYWLWKNKLFNDDYIGLVHYRRYFGNVLSNFKFKEVRIYDRANISNKMKQYDIIIPVKESLKLSVVEHYRKFHNVEDLMLAKKIVDKLYPDYSVAFRELLEQKKISLYNMFIMKAGIFDCYCDWLFSILDELEKEINLRRYDEYQSRVFGFIAERLLNVWINKNKEVFKVGEEFVINTDECSGRGAQLISQLRAKLK</sequence>
<protein>
    <submittedName>
        <fullName evidence="2">WfdA</fullName>
    </submittedName>
</protein>
<dbReference type="InterPro" id="IPR025536">
    <property type="entry name" value="DUF4422"/>
</dbReference>
<evidence type="ECO:0000259" key="1">
    <source>
        <dbReference type="Pfam" id="PF14393"/>
    </source>
</evidence>
<gene>
    <name evidence="2" type="primary">wfdA</name>
</gene>
<dbReference type="AlphaFoldDB" id="B5L441"/>
<dbReference type="EMBL" id="EU296418">
    <property type="protein sequence ID" value="ACD37125.1"/>
    <property type="molecule type" value="Genomic_DNA"/>
</dbReference>
<feature type="domain" description="DUF4422" evidence="1">
    <location>
        <begin position="3"/>
        <end position="222"/>
    </location>
</feature>
<name>B5L441_SHIBO</name>
<accession>B5L441</accession>
<proteinExistence type="predicted"/>